<keyword evidence="6" id="KW-0228">DNA excision</keyword>
<dbReference type="AlphaFoldDB" id="A0A134CFT4"/>
<evidence type="ECO:0000256" key="7">
    <source>
        <dbReference type="ARBA" id="ARBA00022840"/>
    </source>
</evidence>
<evidence type="ECO:0000256" key="6">
    <source>
        <dbReference type="ARBA" id="ARBA00022769"/>
    </source>
</evidence>
<keyword evidence="4" id="KW-0547">Nucleotide-binding</keyword>
<comment type="similarity">
    <text evidence="11">Belongs to the ABC transporter superfamily. UvrA family.</text>
</comment>
<evidence type="ECO:0000256" key="1">
    <source>
        <dbReference type="ARBA" id="ARBA00004496"/>
    </source>
</evidence>
<protein>
    <recommendedName>
        <fullName evidence="12">UvrABC system protein A</fullName>
    </recommendedName>
    <alternativeName>
        <fullName evidence="13">Excinuclease ABC subunit A</fullName>
    </alternativeName>
</protein>
<name>A0A134CFT4_9FIRM</name>
<evidence type="ECO:0000256" key="13">
    <source>
        <dbReference type="ARBA" id="ARBA00042156"/>
    </source>
</evidence>
<dbReference type="GO" id="GO:0005737">
    <property type="term" value="C:cytoplasm"/>
    <property type="evidence" value="ECO:0007669"/>
    <property type="project" value="UniProtKB-SubCell"/>
</dbReference>
<dbReference type="PANTHER" id="PTHR43152:SF3">
    <property type="entry name" value="UVRABC SYSTEM PROTEIN A"/>
    <property type="match status" value="1"/>
</dbReference>
<sequence length="147" mass="17153">MHDLLIVLDEPTASLYPAEVDFMIGIMDEMRKKNTLLVVEHNDKVIEKADHNIYLGHDGGKNGGYLISKDEYMKLQEVLCLTSFSREHLVTPECWIRIMSIMQEASWKYRMDLYWGSAECQAAARRRFSEKFSPSVMRITCMFHRSL</sequence>
<keyword evidence="8" id="KW-0267">Excision nuclease</keyword>
<comment type="caution">
    <text evidence="14">The sequence shown here is derived from an EMBL/GenBank/DDBJ whole genome shotgun (WGS) entry which is preliminary data.</text>
</comment>
<dbReference type="PANTHER" id="PTHR43152">
    <property type="entry name" value="UVRABC SYSTEM PROTEIN A"/>
    <property type="match status" value="1"/>
</dbReference>
<gene>
    <name evidence="14" type="ORF">HMPREF3182_00877</name>
</gene>
<comment type="subcellular location">
    <subcellularLocation>
        <location evidence="1">Cytoplasm</location>
    </subcellularLocation>
</comment>
<keyword evidence="2" id="KW-0963">Cytoplasm</keyword>
<reference evidence="15" key="1">
    <citation type="submission" date="2016-01" db="EMBL/GenBank/DDBJ databases">
        <authorList>
            <person name="Mitreva M."/>
            <person name="Pepin K.H."/>
            <person name="Mihindukulasuriya K.A."/>
            <person name="Fulton R."/>
            <person name="Fronick C."/>
            <person name="O'Laughlin M."/>
            <person name="Miner T."/>
            <person name="Herter B."/>
            <person name="Rosa B.A."/>
            <person name="Cordes M."/>
            <person name="Tomlinson C."/>
            <person name="Wollam A."/>
            <person name="Palsikar V.B."/>
            <person name="Mardis E.R."/>
            <person name="Wilson R.K."/>
        </authorList>
    </citation>
    <scope>NUCLEOTIDE SEQUENCE [LARGE SCALE GENOMIC DNA]</scope>
    <source>
        <strain evidence="15">KA00182</strain>
    </source>
</reference>
<evidence type="ECO:0000256" key="11">
    <source>
        <dbReference type="ARBA" id="ARBA00038000"/>
    </source>
</evidence>
<accession>A0A134CFT4</accession>
<dbReference type="InterPro" id="IPR027417">
    <property type="entry name" value="P-loop_NTPase"/>
</dbReference>
<organism evidence="14 15">
    <name type="scientific">Megasphaera hutchinsoni</name>
    <dbReference type="NCBI Taxonomy" id="1588748"/>
    <lineage>
        <taxon>Bacteria</taxon>
        <taxon>Bacillati</taxon>
        <taxon>Bacillota</taxon>
        <taxon>Negativicutes</taxon>
        <taxon>Veillonellales</taxon>
        <taxon>Veillonellaceae</taxon>
        <taxon>Megasphaera</taxon>
    </lineage>
</organism>
<dbReference type="STRING" id="1588748.HMPREF3182_00877"/>
<dbReference type="Proteomes" id="UP000070160">
    <property type="component" value="Unassembled WGS sequence"/>
</dbReference>
<dbReference type="GO" id="GO:0003677">
    <property type="term" value="F:DNA binding"/>
    <property type="evidence" value="ECO:0007669"/>
    <property type="project" value="UniProtKB-KW"/>
</dbReference>
<evidence type="ECO:0000256" key="3">
    <source>
        <dbReference type="ARBA" id="ARBA00022737"/>
    </source>
</evidence>
<keyword evidence="10" id="KW-0234">DNA repair</keyword>
<dbReference type="SUPFAM" id="SSF52540">
    <property type="entry name" value="P-loop containing nucleoside triphosphate hydrolases"/>
    <property type="match status" value="1"/>
</dbReference>
<evidence type="ECO:0000256" key="2">
    <source>
        <dbReference type="ARBA" id="ARBA00022490"/>
    </source>
</evidence>
<evidence type="ECO:0000313" key="15">
    <source>
        <dbReference type="Proteomes" id="UP000070160"/>
    </source>
</evidence>
<evidence type="ECO:0000256" key="5">
    <source>
        <dbReference type="ARBA" id="ARBA00022763"/>
    </source>
</evidence>
<keyword evidence="9" id="KW-0238">DNA-binding</keyword>
<evidence type="ECO:0000256" key="8">
    <source>
        <dbReference type="ARBA" id="ARBA00022881"/>
    </source>
</evidence>
<dbReference type="GO" id="GO:0004518">
    <property type="term" value="F:nuclease activity"/>
    <property type="evidence" value="ECO:0007669"/>
    <property type="project" value="UniProtKB-KW"/>
</dbReference>
<keyword evidence="15" id="KW-1185">Reference proteome</keyword>
<dbReference type="GO" id="GO:0005524">
    <property type="term" value="F:ATP binding"/>
    <property type="evidence" value="ECO:0007669"/>
    <property type="project" value="UniProtKB-KW"/>
</dbReference>
<evidence type="ECO:0000256" key="12">
    <source>
        <dbReference type="ARBA" id="ARBA00039316"/>
    </source>
</evidence>
<keyword evidence="3" id="KW-0677">Repeat</keyword>
<evidence type="ECO:0000313" key="14">
    <source>
        <dbReference type="EMBL" id="KXB91055.1"/>
    </source>
</evidence>
<dbReference type="GO" id="GO:0006281">
    <property type="term" value="P:DNA repair"/>
    <property type="evidence" value="ECO:0007669"/>
    <property type="project" value="UniProtKB-KW"/>
</dbReference>
<keyword evidence="5" id="KW-0227">DNA damage</keyword>
<evidence type="ECO:0000256" key="10">
    <source>
        <dbReference type="ARBA" id="ARBA00023204"/>
    </source>
</evidence>
<dbReference type="Gene3D" id="3.40.50.300">
    <property type="entry name" value="P-loop containing nucleotide triphosphate hydrolases"/>
    <property type="match status" value="1"/>
</dbReference>
<evidence type="ECO:0000256" key="4">
    <source>
        <dbReference type="ARBA" id="ARBA00022741"/>
    </source>
</evidence>
<dbReference type="EMBL" id="LSDT01000042">
    <property type="protein sequence ID" value="KXB91055.1"/>
    <property type="molecule type" value="Genomic_DNA"/>
</dbReference>
<keyword evidence="7" id="KW-0067">ATP-binding</keyword>
<evidence type="ECO:0000256" key="9">
    <source>
        <dbReference type="ARBA" id="ARBA00023125"/>
    </source>
</evidence>
<proteinExistence type="inferred from homology"/>